<dbReference type="GO" id="GO:0016020">
    <property type="term" value="C:membrane"/>
    <property type="evidence" value="ECO:0007669"/>
    <property type="project" value="UniProtKB-SubCell"/>
</dbReference>
<keyword evidence="6 9" id="KW-0472">Membrane</keyword>
<dbReference type="STRING" id="337451.A0A443P229"/>
<dbReference type="PROSITE" id="PS00107">
    <property type="entry name" value="PROTEIN_KINASE_ATP"/>
    <property type="match status" value="1"/>
</dbReference>
<evidence type="ECO:0000313" key="11">
    <source>
        <dbReference type="EMBL" id="RWR84756.1"/>
    </source>
</evidence>
<evidence type="ECO:0000313" key="12">
    <source>
        <dbReference type="Proteomes" id="UP000283530"/>
    </source>
</evidence>
<evidence type="ECO:0000256" key="9">
    <source>
        <dbReference type="SAM" id="Phobius"/>
    </source>
</evidence>
<dbReference type="EMBL" id="QPKB01000005">
    <property type="protein sequence ID" value="RWR84756.1"/>
    <property type="molecule type" value="Genomic_DNA"/>
</dbReference>
<dbReference type="GO" id="GO:0005524">
    <property type="term" value="F:ATP binding"/>
    <property type="evidence" value="ECO:0007669"/>
    <property type="project" value="UniProtKB-UniRule"/>
</dbReference>
<keyword evidence="11" id="KW-0808">Transferase</keyword>
<keyword evidence="2" id="KW-0723">Serine/threonine-protein kinase</keyword>
<evidence type="ECO:0000259" key="10">
    <source>
        <dbReference type="PROSITE" id="PS50011"/>
    </source>
</evidence>
<dbReference type="SUPFAM" id="SSF56112">
    <property type="entry name" value="Protein kinase-like (PK-like)"/>
    <property type="match status" value="1"/>
</dbReference>
<keyword evidence="8" id="KW-0547">Nucleotide-binding</keyword>
<comment type="caution">
    <text evidence="11">The sequence shown here is derived from an EMBL/GenBank/DDBJ whole genome shotgun (WGS) entry which is preliminary data.</text>
</comment>
<keyword evidence="11" id="KW-0418">Kinase</keyword>
<dbReference type="InterPro" id="IPR000719">
    <property type="entry name" value="Prot_kinase_dom"/>
</dbReference>
<evidence type="ECO:0000256" key="7">
    <source>
        <dbReference type="ARBA" id="ARBA00023180"/>
    </source>
</evidence>
<evidence type="ECO:0000256" key="1">
    <source>
        <dbReference type="ARBA" id="ARBA00004479"/>
    </source>
</evidence>
<keyword evidence="12" id="KW-1185">Reference proteome</keyword>
<keyword evidence="5 9" id="KW-1133">Transmembrane helix</keyword>
<accession>A0A443P229</accession>
<evidence type="ECO:0000256" key="6">
    <source>
        <dbReference type="ARBA" id="ARBA00023136"/>
    </source>
</evidence>
<evidence type="ECO:0000256" key="8">
    <source>
        <dbReference type="PROSITE-ProRule" id="PRU10141"/>
    </source>
</evidence>
<feature type="transmembrane region" description="Helical" evidence="9">
    <location>
        <begin position="35"/>
        <end position="62"/>
    </location>
</feature>
<keyword evidence="7" id="KW-0325">Glycoprotein</keyword>
<evidence type="ECO:0000256" key="4">
    <source>
        <dbReference type="ARBA" id="ARBA00022729"/>
    </source>
</evidence>
<evidence type="ECO:0000256" key="2">
    <source>
        <dbReference type="ARBA" id="ARBA00022527"/>
    </source>
</evidence>
<comment type="subcellular location">
    <subcellularLocation>
        <location evidence="1">Membrane</location>
        <topology evidence="1">Single-pass type I membrane protein</topology>
    </subcellularLocation>
</comment>
<dbReference type="PROSITE" id="PS50011">
    <property type="entry name" value="PROTEIN_KINASE_DOM"/>
    <property type="match status" value="1"/>
</dbReference>
<dbReference type="InterPro" id="IPR045874">
    <property type="entry name" value="LRK10/LRL21-25-like"/>
</dbReference>
<feature type="binding site" evidence="8">
    <location>
        <position position="137"/>
    </location>
    <ligand>
        <name>ATP</name>
        <dbReference type="ChEBI" id="CHEBI:30616"/>
    </ligand>
</feature>
<dbReference type="InterPro" id="IPR011009">
    <property type="entry name" value="Kinase-like_dom_sf"/>
</dbReference>
<keyword evidence="8" id="KW-0067">ATP-binding</keyword>
<gene>
    <name evidence="11" type="ORF">CKAN_01358200</name>
</gene>
<keyword evidence="3 9" id="KW-0812">Transmembrane</keyword>
<dbReference type="PANTHER" id="PTHR27009">
    <property type="entry name" value="RUST RESISTANCE KINASE LR10-RELATED"/>
    <property type="match status" value="1"/>
</dbReference>
<dbReference type="InterPro" id="IPR017441">
    <property type="entry name" value="Protein_kinase_ATP_BS"/>
</dbReference>
<organism evidence="11 12">
    <name type="scientific">Cinnamomum micranthum f. kanehirae</name>
    <dbReference type="NCBI Taxonomy" id="337451"/>
    <lineage>
        <taxon>Eukaryota</taxon>
        <taxon>Viridiplantae</taxon>
        <taxon>Streptophyta</taxon>
        <taxon>Embryophyta</taxon>
        <taxon>Tracheophyta</taxon>
        <taxon>Spermatophyta</taxon>
        <taxon>Magnoliopsida</taxon>
        <taxon>Magnoliidae</taxon>
        <taxon>Laurales</taxon>
        <taxon>Lauraceae</taxon>
        <taxon>Cinnamomum</taxon>
    </lineage>
</organism>
<evidence type="ECO:0000256" key="5">
    <source>
        <dbReference type="ARBA" id="ARBA00022989"/>
    </source>
</evidence>
<feature type="domain" description="Protein kinase" evidence="10">
    <location>
        <begin position="3"/>
        <end position="344"/>
    </location>
</feature>
<dbReference type="AlphaFoldDB" id="A0A443P229"/>
<evidence type="ECO:0000256" key="3">
    <source>
        <dbReference type="ARBA" id="ARBA00022692"/>
    </source>
</evidence>
<proteinExistence type="predicted"/>
<sequence>MRTEKKALIAFGGLPEVIDLRTWTAVAGKSGGSKVLVVALSTPASIVILIALATLVGIFFYCQKSRLKDNEKGMDNKDMPQTDLKDVVKGISPTRYSYPEIKKFTNNFATKLGEGGFGSVYKGIIHGSGNDVNVAIKLLKISKQSEKQFMNEVATVGRIHHNNLVVGVGYCTDIKPHNVLLDSKFSAKVSDFGLAQMIDKDQSHVSLTSIQGTPEYMAPKMWSKSYGGVTEKSDVYSYGMLLLEMAGGGKNYDSNASAPSQVHFPDWVFKKLEKAKDKSETLLADITEVVEDVTDKEGAEALDHTCLVGLWCIQHIPSNRPSMSKVIQMLEGNDNIPAPSNPFPEEGVEIQTNFLTKPTVYLSATDKFIKNPSQE</sequence>
<dbReference type="Gene3D" id="3.30.200.20">
    <property type="entry name" value="Phosphorylase Kinase, domain 1"/>
    <property type="match status" value="1"/>
</dbReference>
<protein>
    <submittedName>
        <fullName evidence="11">Rust resistance kinase Lr10-like protein</fullName>
    </submittedName>
</protein>
<dbReference type="OrthoDB" id="1918632at2759"/>
<dbReference type="SMART" id="SM00220">
    <property type="entry name" value="S_TKc"/>
    <property type="match status" value="1"/>
</dbReference>
<dbReference type="Pfam" id="PF00069">
    <property type="entry name" value="Pkinase"/>
    <property type="match status" value="1"/>
</dbReference>
<name>A0A443P229_9MAGN</name>
<dbReference type="GO" id="GO:0004674">
    <property type="term" value="F:protein serine/threonine kinase activity"/>
    <property type="evidence" value="ECO:0007669"/>
    <property type="project" value="UniProtKB-KW"/>
</dbReference>
<dbReference type="Proteomes" id="UP000283530">
    <property type="component" value="Unassembled WGS sequence"/>
</dbReference>
<dbReference type="Gene3D" id="1.10.510.10">
    <property type="entry name" value="Transferase(Phosphotransferase) domain 1"/>
    <property type="match status" value="1"/>
</dbReference>
<keyword evidence="4" id="KW-0732">Signal</keyword>
<reference evidence="11 12" key="1">
    <citation type="journal article" date="2019" name="Nat. Plants">
        <title>Stout camphor tree genome fills gaps in understanding of flowering plant genome evolution.</title>
        <authorList>
            <person name="Chaw S.M."/>
            <person name="Liu Y.C."/>
            <person name="Wu Y.W."/>
            <person name="Wang H.Y."/>
            <person name="Lin C.I."/>
            <person name="Wu C.S."/>
            <person name="Ke H.M."/>
            <person name="Chang L.Y."/>
            <person name="Hsu C.Y."/>
            <person name="Yang H.T."/>
            <person name="Sudianto E."/>
            <person name="Hsu M.H."/>
            <person name="Wu K.P."/>
            <person name="Wang L.N."/>
            <person name="Leebens-Mack J.H."/>
            <person name="Tsai I.J."/>
        </authorList>
    </citation>
    <scope>NUCLEOTIDE SEQUENCE [LARGE SCALE GENOMIC DNA]</scope>
    <source>
        <strain evidence="12">cv. Chaw 1501</strain>
        <tissue evidence="11">Young leaves</tissue>
    </source>
</reference>